<dbReference type="Proteomes" id="UP000226192">
    <property type="component" value="Unassembled WGS sequence"/>
</dbReference>
<keyword evidence="3" id="KW-1185">Reference proteome</keyword>
<dbReference type="EMBL" id="NJET01000066">
    <property type="protein sequence ID" value="PHH62670.1"/>
    <property type="molecule type" value="Genomic_DNA"/>
</dbReference>
<reference evidence="2 3" key="1">
    <citation type="submission" date="2017-06" db="EMBL/GenBank/DDBJ databases">
        <title>Ant-infecting Ophiocordyceps genomes reveal a high diversity of potential behavioral manipulation genes and a possible major role for enterotoxins.</title>
        <authorList>
            <person name="De Bekker C."/>
            <person name="Evans H.C."/>
            <person name="Brachmann A."/>
            <person name="Hughes D.P."/>
        </authorList>
    </citation>
    <scope>NUCLEOTIDE SEQUENCE [LARGE SCALE GENOMIC DNA]</scope>
    <source>
        <strain evidence="2 3">Map64</strain>
    </source>
</reference>
<sequence length="725" mass="79632">MLLTCETVRKGSLFGLLAVPPLEKLGGTEKELAITGLSRAIVDAVPTMWLSSFKTAVGWGTADIINGTRLSIGILSKSRLEATIGWFRKIGDDRQRVCWWPDDDSIPEYHEDFFGYLSAIFLNNNSLDDEIPRRFKWLPPGPLSQRIPQVFDSLDYSKTGILGLLLKLIADYDSSWTENGWWKETNDALDLLGCRLGRTLFQTFLQKYPCPNNKCNQYATPGHAYYPPNPLSLLKFFVDRIEAGQPFVVTTHQLNVPMNTYWLHVQIGLDSQSQSLKRRSVDTNVPVGHQPTLEQRRAVQAHVAAGQRPPVLRRRGQANTGSSGPACILEFSGPIKLIYKHQVTHITSNVRVESWGRSLGVSLSKALDKGPINLQGPSIVTWIGHKMQIPEGTVFRLEDGLNNANRMLVANKRLEKSISDYVPATGSDSPPDGDEWSTNAWGAGSSNTGPGGAGGDAAPIGDGWAQTSWHPSSARKVPVPDPISWGPDGDPGLNGAGFDRTPGSRNLEGSYVQNFRDEPGPHGEGYMENKWKEVGRESVPKMSPSSVPEDIAAPLIEKLDFQTPPWLPRRPISNRRIEDCPWQRATRIATQNAGGDVFWPKPRGSTGEVEEEARNKFRCGTIFQDLNAAECPPQQTECAPAGVWQSALSAEGFLRSGERAPGWPLDICTDVGARPMPPPAPLLCLRWIPGQGNVAIWCSSVSGDVAMDCWGPDPSSLTGWYNKTA</sequence>
<evidence type="ECO:0000313" key="2">
    <source>
        <dbReference type="EMBL" id="PHH62670.1"/>
    </source>
</evidence>
<proteinExistence type="predicted"/>
<feature type="region of interest" description="Disordered" evidence="1">
    <location>
        <begin position="421"/>
        <end position="523"/>
    </location>
</feature>
<organism evidence="2 3">
    <name type="scientific">Ophiocordyceps australis</name>
    <dbReference type="NCBI Taxonomy" id="1399860"/>
    <lineage>
        <taxon>Eukaryota</taxon>
        <taxon>Fungi</taxon>
        <taxon>Dikarya</taxon>
        <taxon>Ascomycota</taxon>
        <taxon>Pezizomycotina</taxon>
        <taxon>Sordariomycetes</taxon>
        <taxon>Hypocreomycetidae</taxon>
        <taxon>Hypocreales</taxon>
        <taxon>Ophiocordycipitaceae</taxon>
        <taxon>Ophiocordyceps</taxon>
    </lineage>
</organism>
<comment type="caution">
    <text evidence="2">The sequence shown here is derived from an EMBL/GenBank/DDBJ whole genome shotgun (WGS) entry which is preliminary data.</text>
</comment>
<accession>A0A2C5Y5G1</accession>
<feature type="compositionally biased region" description="Low complexity" evidence="1">
    <location>
        <begin position="456"/>
        <end position="465"/>
    </location>
</feature>
<evidence type="ECO:0000256" key="1">
    <source>
        <dbReference type="SAM" id="MobiDB-lite"/>
    </source>
</evidence>
<evidence type="ECO:0000313" key="3">
    <source>
        <dbReference type="Proteomes" id="UP000226192"/>
    </source>
</evidence>
<gene>
    <name evidence="2" type="ORF">CDD81_6816</name>
</gene>
<dbReference type="AlphaFoldDB" id="A0A2C5Y5G1"/>
<name>A0A2C5Y5G1_9HYPO</name>
<protein>
    <submittedName>
        <fullName evidence="2">Uncharacterized protein</fullName>
    </submittedName>
</protein>